<dbReference type="Gene3D" id="3.40.720.10">
    <property type="entry name" value="Alkaline Phosphatase, subunit A"/>
    <property type="match status" value="2"/>
</dbReference>
<feature type="domain" description="Sulfatase N-terminal" evidence="1">
    <location>
        <begin position="117"/>
        <end position="235"/>
    </location>
</feature>
<dbReference type="InterPro" id="IPR000917">
    <property type="entry name" value="Sulfatase_N"/>
</dbReference>
<accession>A0A256JH11</accession>
<dbReference type="InterPro" id="IPR052701">
    <property type="entry name" value="GAG_Ulvan_Degrading_Sulfatases"/>
</dbReference>
<dbReference type="PANTHER" id="PTHR43751">
    <property type="entry name" value="SULFATASE"/>
    <property type="match status" value="1"/>
</dbReference>
<sequence length="372" mass="42502">MDSYNNIVLYVLDSLRIDCLPNEWKNRSVYYPCISQSTWSAPSFSTLSTGLYPEEHGVMNWEHQIPEETQTIFEATRESSFYQETPGPGIKSVLKDPDWMPVEDLEPPFLYMERDCQSHTPFGEYDSVFEYYSATGKDYEQVRADYEEGVSQAFEQLKSRLRALEERGLRESTCVIVTSDHGELLGEYGTVGHTTPLCPELVRVPVLFLDLPEEDFQTEPGTIIEHVDLVTTLASEFDLPVAQQGVNILSETRDRRWGYSSVWQTDSKDRRFYEAAGAFTSESGRVLTDSSRFMQSLYAIYLMTKKAKRPAISKPALFKTLWERNPSFGTTPPIDVETLREFQNGLDEGTALDQTLDDGTEDRLKQLGYLDQ</sequence>
<dbReference type="Proteomes" id="UP000216758">
    <property type="component" value="Unassembled WGS sequence"/>
</dbReference>
<dbReference type="RefSeq" id="WP_094583462.1">
    <property type="nucleotide sequence ID" value="NZ_NHPB01000099.1"/>
</dbReference>
<proteinExistence type="predicted"/>
<gene>
    <name evidence="2" type="ORF">DJ78_14590</name>
</gene>
<dbReference type="AlphaFoldDB" id="A0A256JH11"/>
<dbReference type="InterPro" id="IPR017850">
    <property type="entry name" value="Alkaline_phosphatase_core_sf"/>
</dbReference>
<protein>
    <recommendedName>
        <fullName evidence="1">Sulfatase N-terminal domain-containing protein</fullName>
    </recommendedName>
</protein>
<dbReference type="OrthoDB" id="3164at2157"/>
<evidence type="ECO:0000313" key="3">
    <source>
        <dbReference type="Proteomes" id="UP000216758"/>
    </source>
</evidence>
<dbReference type="Pfam" id="PF00884">
    <property type="entry name" value="Sulfatase"/>
    <property type="match status" value="1"/>
</dbReference>
<name>A0A256JH11_HALEZ</name>
<reference evidence="2 3" key="1">
    <citation type="journal article" date="2014" name="Front. Microbiol.">
        <title>Population and genomic analysis of the genus Halorubrum.</title>
        <authorList>
            <person name="Fullmer M.S."/>
            <person name="Soucy S.M."/>
            <person name="Swithers K.S."/>
            <person name="Makkay A.M."/>
            <person name="Wheeler R."/>
            <person name="Ventosa A."/>
            <person name="Gogarten J.P."/>
            <person name="Papke R.T."/>
        </authorList>
    </citation>
    <scope>NUCLEOTIDE SEQUENCE [LARGE SCALE GENOMIC DNA]</scope>
    <source>
        <strain evidence="2 3">G37</strain>
    </source>
</reference>
<organism evidence="2 3">
    <name type="scientific">Halorubrum ezzemoulense</name>
    <name type="common">Halorubrum chaoviator</name>
    <dbReference type="NCBI Taxonomy" id="337243"/>
    <lineage>
        <taxon>Archaea</taxon>
        <taxon>Methanobacteriati</taxon>
        <taxon>Methanobacteriota</taxon>
        <taxon>Stenosarchaea group</taxon>
        <taxon>Halobacteria</taxon>
        <taxon>Halobacteriales</taxon>
        <taxon>Haloferacaceae</taxon>
        <taxon>Halorubrum</taxon>
    </lineage>
</organism>
<comment type="caution">
    <text evidence="2">The sequence shown here is derived from an EMBL/GenBank/DDBJ whole genome shotgun (WGS) entry which is preliminary data.</text>
</comment>
<evidence type="ECO:0000313" key="2">
    <source>
        <dbReference type="EMBL" id="OYR68158.1"/>
    </source>
</evidence>
<evidence type="ECO:0000259" key="1">
    <source>
        <dbReference type="Pfam" id="PF00884"/>
    </source>
</evidence>
<dbReference type="EMBL" id="NHPB01000099">
    <property type="protein sequence ID" value="OYR68158.1"/>
    <property type="molecule type" value="Genomic_DNA"/>
</dbReference>
<dbReference type="PANTHER" id="PTHR43751:SF3">
    <property type="entry name" value="SULFATASE N-TERMINAL DOMAIN-CONTAINING PROTEIN"/>
    <property type="match status" value="1"/>
</dbReference>
<dbReference type="SUPFAM" id="SSF53649">
    <property type="entry name" value="Alkaline phosphatase-like"/>
    <property type="match status" value="1"/>
</dbReference>